<dbReference type="AlphaFoldDB" id="A0A4E0RKH4"/>
<organism evidence="2 3">
    <name type="scientific">Fasciola hepatica</name>
    <name type="common">Liver fluke</name>
    <dbReference type="NCBI Taxonomy" id="6192"/>
    <lineage>
        <taxon>Eukaryota</taxon>
        <taxon>Metazoa</taxon>
        <taxon>Spiralia</taxon>
        <taxon>Lophotrochozoa</taxon>
        <taxon>Platyhelminthes</taxon>
        <taxon>Trematoda</taxon>
        <taxon>Digenea</taxon>
        <taxon>Plagiorchiida</taxon>
        <taxon>Echinostomata</taxon>
        <taxon>Echinostomatoidea</taxon>
        <taxon>Fasciolidae</taxon>
        <taxon>Fasciola</taxon>
    </lineage>
</organism>
<keyword evidence="3" id="KW-1185">Reference proteome</keyword>
<name>A0A4E0RKH4_FASHE</name>
<accession>A0A4E0RKH4</accession>
<gene>
    <name evidence="2" type="ORF">D915_001349</name>
</gene>
<evidence type="ECO:0000256" key="1">
    <source>
        <dbReference type="SAM" id="SignalP"/>
    </source>
</evidence>
<evidence type="ECO:0000313" key="2">
    <source>
        <dbReference type="EMBL" id="THD27853.1"/>
    </source>
</evidence>
<reference evidence="2" key="1">
    <citation type="submission" date="2019-03" db="EMBL/GenBank/DDBJ databases">
        <title>Improved annotation for the trematode Fasciola hepatica.</title>
        <authorList>
            <person name="Choi Y.-J."/>
            <person name="Martin J."/>
            <person name="Mitreva M."/>
        </authorList>
    </citation>
    <scope>NUCLEOTIDE SEQUENCE [LARGE SCALE GENOMIC DNA]</scope>
</reference>
<dbReference type="Proteomes" id="UP000230066">
    <property type="component" value="Unassembled WGS sequence"/>
</dbReference>
<keyword evidence="1" id="KW-0732">Signal</keyword>
<evidence type="ECO:0008006" key="4">
    <source>
        <dbReference type="Google" id="ProtNLM"/>
    </source>
</evidence>
<feature type="chain" id="PRO_5020030720" description="Secreted protein" evidence="1">
    <location>
        <begin position="32"/>
        <end position="83"/>
    </location>
</feature>
<sequence length="83" mass="9662">MIRTNFGPYYKEMKLSILILVSMLIFHLAVCEPIRVGQLPRCVQIRHVLYCAQTPVQKRDSELEQAFYSGYGKRSFGEYSPFV</sequence>
<feature type="signal peptide" evidence="1">
    <location>
        <begin position="1"/>
        <end position="31"/>
    </location>
</feature>
<dbReference type="EMBL" id="JXXN02000303">
    <property type="protein sequence ID" value="THD27853.1"/>
    <property type="molecule type" value="Genomic_DNA"/>
</dbReference>
<protein>
    <recommendedName>
        <fullName evidence="4">Secreted protein</fullName>
    </recommendedName>
</protein>
<evidence type="ECO:0000313" key="3">
    <source>
        <dbReference type="Proteomes" id="UP000230066"/>
    </source>
</evidence>
<proteinExistence type="predicted"/>
<comment type="caution">
    <text evidence="2">The sequence shown here is derived from an EMBL/GenBank/DDBJ whole genome shotgun (WGS) entry which is preliminary data.</text>
</comment>